<evidence type="ECO:0000256" key="1">
    <source>
        <dbReference type="ARBA" id="ARBA00004651"/>
    </source>
</evidence>
<dbReference type="Gene3D" id="1.20.1250.20">
    <property type="entry name" value="MFS general substrate transporter like domains"/>
    <property type="match status" value="1"/>
</dbReference>
<feature type="transmembrane region" description="Helical" evidence="7">
    <location>
        <begin position="296"/>
        <end position="313"/>
    </location>
</feature>
<gene>
    <name evidence="9" type="ORF">METZ01_LOCUS129091</name>
</gene>
<dbReference type="EMBL" id="UINC01018202">
    <property type="protein sequence ID" value="SVA76237.1"/>
    <property type="molecule type" value="Genomic_DNA"/>
</dbReference>
<dbReference type="SUPFAM" id="SSF103473">
    <property type="entry name" value="MFS general substrate transporter"/>
    <property type="match status" value="1"/>
</dbReference>
<dbReference type="PROSITE" id="PS50850">
    <property type="entry name" value="MFS"/>
    <property type="match status" value="1"/>
</dbReference>
<dbReference type="InterPro" id="IPR036259">
    <property type="entry name" value="MFS_trans_sf"/>
</dbReference>
<feature type="transmembrane region" description="Helical" evidence="7">
    <location>
        <begin position="114"/>
        <end position="139"/>
    </location>
</feature>
<dbReference type="PANTHER" id="PTHR23513:SF11">
    <property type="entry name" value="STAPHYLOFERRIN A TRANSPORTER"/>
    <property type="match status" value="1"/>
</dbReference>
<dbReference type="InterPro" id="IPR010290">
    <property type="entry name" value="TM_effector"/>
</dbReference>
<feature type="transmembrane region" description="Helical" evidence="7">
    <location>
        <begin position="356"/>
        <end position="377"/>
    </location>
</feature>
<dbReference type="InterPro" id="IPR020846">
    <property type="entry name" value="MFS_dom"/>
</dbReference>
<feature type="transmembrane region" description="Helical" evidence="7">
    <location>
        <begin position="180"/>
        <end position="201"/>
    </location>
</feature>
<dbReference type="AlphaFoldDB" id="A0A381YII6"/>
<proteinExistence type="predicted"/>
<feature type="domain" description="Major facilitator superfamily (MFS) profile" evidence="8">
    <location>
        <begin position="1"/>
        <end position="409"/>
    </location>
</feature>
<keyword evidence="4 7" id="KW-0812">Transmembrane</keyword>
<keyword evidence="6 7" id="KW-0472">Membrane</keyword>
<accession>A0A381YII6</accession>
<keyword evidence="2" id="KW-0813">Transport</keyword>
<dbReference type="GO" id="GO:0022857">
    <property type="term" value="F:transmembrane transporter activity"/>
    <property type="evidence" value="ECO:0007669"/>
    <property type="project" value="InterPro"/>
</dbReference>
<evidence type="ECO:0000256" key="6">
    <source>
        <dbReference type="ARBA" id="ARBA00023136"/>
    </source>
</evidence>
<reference evidence="9" key="1">
    <citation type="submission" date="2018-05" db="EMBL/GenBank/DDBJ databases">
        <authorList>
            <person name="Lanie J.A."/>
            <person name="Ng W.-L."/>
            <person name="Kazmierczak K.M."/>
            <person name="Andrzejewski T.M."/>
            <person name="Davidsen T.M."/>
            <person name="Wayne K.J."/>
            <person name="Tettelin H."/>
            <person name="Glass J.I."/>
            <person name="Rusch D."/>
            <person name="Podicherti R."/>
            <person name="Tsui H.-C.T."/>
            <person name="Winkler M.E."/>
        </authorList>
    </citation>
    <scope>NUCLEOTIDE SEQUENCE</scope>
</reference>
<protein>
    <recommendedName>
        <fullName evidence="8">Major facilitator superfamily (MFS) profile domain-containing protein</fullName>
    </recommendedName>
</protein>
<feature type="transmembrane region" description="Helical" evidence="7">
    <location>
        <begin position="151"/>
        <end position="174"/>
    </location>
</feature>
<feature type="transmembrane region" description="Helical" evidence="7">
    <location>
        <begin position="383"/>
        <end position="404"/>
    </location>
</feature>
<comment type="subcellular location">
    <subcellularLocation>
        <location evidence="1">Cell membrane</location>
        <topology evidence="1">Multi-pass membrane protein</topology>
    </subcellularLocation>
</comment>
<dbReference type="GO" id="GO:0005886">
    <property type="term" value="C:plasma membrane"/>
    <property type="evidence" value="ECO:0007669"/>
    <property type="project" value="UniProtKB-SubCell"/>
</dbReference>
<organism evidence="9">
    <name type="scientific">marine metagenome</name>
    <dbReference type="NCBI Taxonomy" id="408172"/>
    <lineage>
        <taxon>unclassified sequences</taxon>
        <taxon>metagenomes</taxon>
        <taxon>ecological metagenomes</taxon>
    </lineage>
</organism>
<dbReference type="PANTHER" id="PTHR23513">
    <property type="entry name" value="INTEGRAL MEMBRANE EFFLUX PROTEIN-RELATED"/>
    <property type="match status" value="1"/>
</dbReference>
<evidence type="ECO:0000259" key="8">
    <source>
        <dbReference type="PROSITE" id="PS50850"/>
    </source>
</evidence>
<keyword evidence="5 7" id="KW-1133">Transmembrane helix</keyword>
<sequence>MKLQSRMLTKPDGALSSFAYPLYRRIWATSVVFALGNWGERLAVGWVVLNETDSVFLTAATFAVRQAPQLFAAPIGGALSDRFSRGKILLLTGLYKALVLSFMAMIAANGLEPLWLMFVLLGLSGIGHSFEIPCVQGMVTGSVPREVRMNAVAVQSTGMRAVGAAGALAAGFAIDRLGVPITLISSGVVFGIAGFLAMIVNRGLQVELTVRTKSVVRDVIDGLQLMSRLPLVRMILITAVLVEIFGFSYGALMPAVAKEALGVDVKGLGMLTMMAGVGSVAGSVFLMALGNFAKKGLLLIGIAVFYGIFVSTFSASGSYAVALVLILGVGASAAAFDVMQWTLLQLNVPDDMRGRAVGAWVFAIGFGWVGHLGLGAVAEIAGVQWALALAGLSVILTAMIALAASKELRKA</sequence>
<name>A0A381YII6_9ZZZZ</name>
<keyword evidence="3" id="KW-1003">Cell membrane</keyword>
<evidence type="ECO:0000256" key="5">
    <source>
        <dbReference type="ARBA" id="ARBA00022989"/>
    </source>
</evidence>
<feature type="transmembrane region" description="Helical" evidence="7">
    <location>
        <begin position="88"/>
        <end position="108"/>
    </location>
</feature>
<evidence type="ECO:0000256" key="7">
    <source>
        <dbReference type="SAM" id="Phobius"/>
    </source>
</evidence>
<feature type="transmembrane region" description="Helical" evidence="7">
    <location>
        <begin position="319"/>
        <end position="344"/>
    </location>
</feature>
<dbReference type="Pfam" id="PF05977">
    <property type="entry name" value="MFS_3"/>
    <property type="match status" value="1"/>
</dbReference>
<feature type="transmembrane region" description="Helical" evidence="7">
    <location>
        <begin position="234"/>
        <end position="256"/>
    </location>
</feature>
<evidence type="ECO:0000256" key="3">
    <source>
        <dbReference type="ARBA" id="ARBA00022475"/>
    </source>
</evidence>
<evidence type="ECO:0000313" key="9">
    <source>
        <dbReference type="EMBL" id="SVA76237.1"/>
    </source>
</evidence>
<feature type="transmembrane region" description="Helical" evidence="7">
    <location>
        <begin position="268"/>
        <end position="289"/>
    </location>
</feature>
<dbReference type="CDD" id="cd06173">
    <property type="entry name" value="MFS_MefA_like"/>
    <property type="match status" value="1"/>
</dbReference>
<evidence type="ECO:0000256" key="2">
    <source>
        <dbReference type="ARBA" id="ARBA00022448"/>
    </source>
</evidence>
<evidence type="ECO:0000256" key="4">
    <source>
        <dbReference type="ARBA" id="ARBA00022692"/>
    </source>
</evidence>